<proteinExistence type="predicted"/>
<evidence type="ECO:0000313" key="3">
    <source>
        <dbReference type="Proteomes" id="UP000183947"/>
    </source>
</evidence>
<name>A0A1M6Z7K2_9BACT</name>
<organism evidence="2 3">
    <name type="scientific">Hymenobacter psychrotolerans DSM 18569</name>
    <dbReference type="NCBI Taxonomy" id="1121959"/>
    <lineage>
        <taxon>Bacteria</taxon>
        <taxon>Pseudomonadati</taxon>
        <taxon>Bacteroidota</taxon>
        <taxon>Cytophagia</taxon>
        <taxon>Cytophagales</taxon>
        <taxon>Hymenobacteraceae</taxon>
        <taxon>Hymenobacter</taxon>
    </lineage>
</organism>
<dbReference type="STRING" id="1121959.SAMN02746009_02447"/>
<dbReference type="EMBL" id="FRAS01000012">
    <property type="protein sequence ID" value="SHL26437.1"/>
    <property type="molecule type" value="Genomic_DNA"/>
</dbReference>
<dbReference type="OrthoDB" id="671786at2"/>
<protein>
    <submittedName>
        <fullName evidence="2">Uncharacterized protein</fullName>
    </submittedName>
</protein>
<feature type="region of interest" description="Disordered" evidence="1">
    <location>
        <begin position="31"/>
        <end position="63"/>
    </location>
</feature>
<dbReference type="AlphaFoldDB" id="A0A1M6Z7K2"/>
<sequence length="458" mass="50224">MSVVVNADLTVAYASDSGYIFNTGISAAAPGGSGGSSGADAPGVTPTSPEKKPEGSDEIAPWGDDNLFPQNVIKDIEKNTILPSVLEKKTSMMYGGGLVYGIITGKEKDGRPIFEAQTLPEVDEFIEYSRLDRYAFEGLHDISTFANAFPELILSKNRQKVKLITIQEAAWCRYLKPKKGTLPGVVINANWDNGGKPGDEFSTTVPTIDPYFDAVGNLRSRTDGFKYIYPLSIPSPDKALYQLASWNSVRRSGWLDVAAAIPEFKKMLFKNQLTVKYLIEVHSAYWVWKYGDWDGLTRDEKKKLLEDEIQAFNDVMQGTNGAGKTVMTTTIMDPKTNQEVAAFKITAIDDKLKDGIYIEDSQEASSHIYTAVGVAPSLMGVSPGKGMGGGAGGGSEPRVLFNNFVSTSQFHLDLLLAPLNLISRYNGWQVNGKPVVWRFLNPFIMTQAESQPKQQESK</sequence>
<accession>A0A1M6Z7K2</accession>
<evidence type="ECO:0000313" key="2">
    <source>
        <dbReference type="EMBL" id="SHL26437.1"/>
    </source>
</evidence>
<reference evidence="3" key="1">
    <citation type="submission" date="2016-11" db="EMBL/GenBank/DDBJ databases">
        <authorList>
            <person name="Varghese N."/>
            <person name="Submissions S."/>
        </authorList>
    </citation>
    <scope>NUCLEOTIDE SEQUENCE [LARGE SCALE GENOMIC DNA]</scope>
    <source>
        <strain evidence="3">DSM 18569</strain>
    </source>
</reference>
<keyword evidence="3" id="KW-1185">Reference proteome</keyword>
<dbReference type="Proteomes" id="UP000183947">
    <property type="component" value="Unassembled WGS sequence"/>
</dbReference>
<dbReference type="RefSeq" id="WP_073285240.1">
    <property type="nucleotide sequence ID" value="NZ_FRAS01000012.1"/>
</dbReference>
<gene>
    <name evidence="2" type="ORF">SAMN02746009_02447</name>
</gene>
<evidence type="ECO:0000256" key="1">
    <source>
        <dbReference type="SAM" id="MobiDB-lite"/>
    </source>
</evidence>